<comment type="caution">
    <text evidence="2">The sequence shown here is derived from an EMBL/GenBank/DDBJ whole genome shotgun (WGS) entry which is preliminary data.</text>
</comment>
<keyword evidence="3" id="KW-1185">Reference proteome</keyword>
<reference evidence="2 3" key="1">
    <citation type="submission" date="2019-11" db="EMBL/GenBank/DDBJ databases">
        <authorList>
            <person name="Ay H."/>
        </authorList>
    </citation>
    <scope>NUCLEOTIDE SEQUENCE [LARGE SCALE GENOMIC DNA]</scope>
    <source>
        <strain evidence="2 3">BG9H</strain>
    </source>
</reference>
<sequence length="224" mass="23592">MPTPHLESEVNRHFLPVAVAIAASTALLLTGCGSGGSDDGSSDKIKGAGGGDKDTSTSASPSAKPDGANRPQIKLPPTFQVEFAGWTNSDPKLQAIMDDGKQQLLASYAAIAEGNPETAPMAFYNTGEALATGKKWISGFADEDLTIIGKTRTYKPQARISPDGSGTLFYCSDESKASTQNRKTKKVTGTPADKAQVLYRTKLRKTSQGVWQTTFVATTQGGCQ</sequence>
<evidence type="ECO:0000256" key="1">
    <source>
        <dbReference type="SAM" id="MobiDB-lite"/>
    </source>
</evidence>
<dbReference type="EMBL" id="WMBF01000193">
    <property type="protein sequence ID" value="MBW5423494.1"/>
    <property type="molecule type" value="Genomic_DNA"/>
</dbReference>
<feature type="compositionally biased region" description="Basic and acidic residues" evidence="1">
    <location>
        <begin position="41"/>
        <end position="55"/>
    </location>
</feature>
<gene>
    <name evidence="2" type="ORF">GKQ77_18300</name>
</gene>
<evidence type="ECO:0000313" key="2">
    <source>
        <dbReference type="EMBL" id="MBW5423494.1"/>
    </source>
</evidence>
<protein>
    <recommendedName>
        <fullName evidence="4">Lipoprotein</fullName>
    </recommendedName>
</protein>
<dbReference type="Proteomes" id="UP001197114">
    <property type="component" value="Unassembled WGS sequence"/>
</dbReference>
<evidence type="ECO:0008006" key="4">
    <source>
        <dbReference type="Google" id="ProtNLM"/>
    </source>
</evidence>
<accession>A0ABS6YQ27</accession>
<name>A0ABS6YQ27_9ACTN</name>
<feature type="region of interest" description="Disordered" evidence="1">
    <location>
        <begin position="32"/>
        <end position="74"/>
    </location>
</feature>
<organism evidence="2 3">
    <name type="scientific">Streptomyces anatolicus</name>
    <dbReference type="NCBI Taxonomy" id="2675858"/>
    <lineage>
        <taxon>Bacteria</taxon>
        <taxon>Bacillati</taxon>
        <taxon>Actinomycetota</taxon>
        <taxon>Actinomycetes</taxon>
        <taxon>Kitasatosporales</taxon>
        <taxon>Streptomycetaceae</taxon>
        <taxon>Streptomyces</taxon>
    </lineage>
</organism>
<evidence type="ECO:0000313" key="3">
    <source>
        <dbReference type="Proteomes" id="UP001197114"/>
    </source>
</evidence>
<proteinExistence type="predicted"/>